<reference evidence="2" key="2">
    <citation type="submission" date="2012-06" db="EMBL/GenBank/DDBJ databases">
        <authorList>
            <person name="Yu Y."/>
            <person name="Currie J."/>
            <person name="Lomeli R."/>
            <person name="Angelova A."/>
            <person name="Collura K."/>
            <person name="Wissotski M."/>
            <person name="Campos D."/>
            <person name="Kudrna D."/>
            <person name="Golser W."/>
            <person name="Ashely E."/>
            <person name="Descour A."/>
            <person name="Fernandes J."/>
            <person name="Soderlund C."/>
            <person name="Walbot V."/>
        </authorList>
    </citation>
    <scope>NUCLEOTIDE SEQUENCE</scope>
    <source>
        <strain evidence="2">B73</strain>
    </source>
</reference>
<evidence type="ECO:0000313" key="2">
    <source>
        <dbReference type="EMBL" id="ACR34780.1"/>
    </source>
</evidence>
<name>C4J0T0_MAIZE</name>
<organism evidence="2">
    <name type="scientific">Zea mays</name>
    <name type="common">Maize</name>
    <dbReference type="NCBI Taxonomy" id="4577"/>
    <lineage>
        <taxon>Eukaryota</taxon>
        <taxon>Viridiplantae</taxon>
        <taxon>Streptophyta</taxon>
        <taxon>Embryophyta</taxon>
        <taxon>Tracheophyta</taxon>
        <taxon>Spermatophyta</taxon>
        <taxon>Magnoliopsida</taxon>
        <taxon>Liliopsida</taxon>
        <taxon>Poales</taxon>
        <taxon>Poaceae</taxon>
        <taxon>PACMAD clade</taxon>
        <taxon>Panicoideae</taxon>
        <taxon>Andropogonodae</taxon>
        <taxon>Andropogoneae</taxon>
        <taxon>Tripsacinae</taxon>
        <taxon>Zea</taxon>
    </lineage>
</organism>
<dbReference type="AlphaFoldDB" id="C4J0T0"/>
<sequence>MGDLISSFTFGLDASLAFYLGFSSTPDTSTPLLGGSSFSSTDSSSQMFSPTPIFNSSEERGSRKFTASFRA</sequence>
<feature type="compositionally biased region" description="Low complexity" evidence="1">
    <location>
        <begin position="36"/>
        <end position="49"/>
    </location>
</feature>
<dbReference type="EMBL" id="BT084427">
    <property type="protein sequence ID" value="ACR34780.1"/>
    <property type="molecule type" value="mRNA"/>
</dbReference>
<accession>C4J0T0</accession>
<protein>
    <submittedName>
        <fullName evidence="2">Uncharacterized protein</fullName>
    </submittedName>
</protein>
<evidence type="ECO:0000256" key="1">
    <source>
        <dbReference type="SAM" id="MobiDB-lite"/>
    </source>
</evidence>
<feature type="region of interest" description="Disordered" evidence="1">
    <location>
        <begin position="33"/>
        <end position="71"/>
    </location>
</feature>
<proteinExistence type="evidence at transcript level"/>
<reference evidence="2" key="1">
    <citation type="journal article" date="2009" name="PLoS Genet.">
        <title>Sequencing, mapping, and analysis of 27,455 maize full-length cDNAs.</title>
        <authorList>
            <person name="Soderlund C."/>
            <person name="Descour A."/>
            <person name="Kudrna D."/>
            <person name="Bomhoff M."/>
            <person name="Boyd L."/>
            <person name="Currie J."/>
            <person name="Angelova A."/>
            <person name="Collura K."/>
            <person name="Wissotski M."/>
            <person name="Ashley E."/>
            <person name="Morrow D."/>
            <person name="Fernandes J."/>
            <person name="Walbot V."/>
            <person name="Yu Y."/>
        </authorList>
    </citation>
    <scope>NUCLEOTIDE SEQUENCE</scope>
    <source>
        <strain evidence="2">B73</strain>
    </source>
</reference>